<dbReference type="AlphaFoldDB" id="A0A0L6UPH1"/>
<evidence type="ECO:0000313" key="2">
    <source>
        <dbReference type="EMBL" id="KNZ49740.1"/>
    </source>
</evidence>
<dbReference type="EMBL" id="LAVV01009965">
    <property type="protein sequence ID" value="KNZ49740.1"/>
    <property type="molecule type" value="Genomic_DNA"/>
</dbReference>
<dbReference type="OrthoDB" id="2506317at2759"/>
<feature type="compositionally biased region" description="Low complexity" evidence="1">
    <location>
        <begin position="147"/>
        <end position="160"/>
    </location>
</feature>
<gene>
    <name evidence="2" type="ORF">VP01_481g3</name>
</gene>
<evidence type="ECO:0000313" key="3">
    <source>
        <dbReference type="Proteomes" id="UP000037035"/>
    </source>
</evidence>
<dbReference type="VEuPathDB" id="FungiDB:VP01_481g3"/>
<name>A0A0L6UPH1_9BASI</name>
<accession>A0A0L6UPH1</accession>
<feature type="region of interest" description="Disordered" evidence="1">
    <location>
        <begin position="135"/>
        <end position="160"/>
    </location>
</feature>
<dbReference type="Proteomes" id="UP000037035">
    <property type="component" value="Unassembled WGS sequence"/>
</dbReference>
<keyword evidence="3" id="KW-1185">Reference proteome</keyword>
<proteinExistence type="predicted"/>
<organism evidence="2 3">
    <name type="scientific">Puccinia sorghi</name>
    <dbReference type="NCBI Taxonomy" id="27349"/>
    <lineage>
        <taxon>Eukaryota</taxon>
        <taxon>Fungi</taxon>
        <taxon>Dikarya</taxon>
        <taxon>Basidiomycota</taxon>
        <taxon>Pucciniomycotina</taxon>
        <taxon>Pucciniomycetes</taxon>
        <taxon>Pucciniales</taxon>
        <taxon>Pucciniaceae</taxon>
        <taxon>Puccinia</taxon>
    </lineage>
</organism>
<sequence>MATGRPQTMGTSQQAGETLLVANIPLIRAPGTWLPKPVQSPRSRSPALAISIRCPTISPFMSFVYPYTLEPSSLRYLSGLSCHPTNWETTLQSTQTYLEERRLRKEEERLRIEQQKEQSRLASLRLVAPGWNGAMEPILTAPPPASSSPSDPAPRSTNSS</sequence>
<protein>
    <submittedName>
        <fullName evidence="2">Uncharacterized protein</fullName>
    </submittedName>
</protein>
<reference evidence="2 3" key="1">
    <citation type="submission" date="2015-08" db="EMBL/GenBank/DDBJ databases">
        <title>Next Generation Sequencing and Analysis of the Genome of Puccinia sorghi L Schw, the Causal Agent of Maize Common Rust.</title>
        <authorList>
            <person name="Rochi L."/>
            <person name="Burguener G."/>
            <person name="Darino M."/>
            <person name="Turjanski A."/>
            <person name="Kreff E."/>
            <person name="Dieguez M.J."/>
            <person name="Sacco F."/>
        </authorList>
    </citation>
    <scope>NUCLEOTIDE SEQUENCE [LARGE SCALE GENOMIC DNA]</scope>
    <source>
        <strain evidence="2 3">RO10H11247</strain>
    </source>
</reference>
<evidence type="ECO:0000256" key="1">
    <source>
        <dbReference type="SAM" id="MobiDB-lite"/>
    </source>
</evidence>
<comment type="caution">
    <text evidence="2">The sequence shown here is derived from an EMBL/GenBank/DDBJ whole genome shotgun (WGS) entry which is preliminary data.</text>
</comment>